<dbReference type="PANTHER" id="PTHR10827:SF98">
    <property type="entry name" value="45 KDA CALCIUM-BINDING PROTEIN"/>
    <property type="match status" value="1"/>
</dbReference>
<dbReference type="PROSITE" id="PS00018">
    <property type="entry name" value="EF_HAND_1"/>
    <property type="match status" value="2"/>
</dbReference>
<feature type="domain" description="EF-hand" evidence="5">
    <location>
        <begin position="125"/>
        <end position="160"/>
    </location>
</feature>
<dbReference type="SMART" id="SM00054">
    <property type="entry name" value="EFh"/>
    <property type="match status" value="5"/>
</dbReference>
<dbReference type="Proteomes" id="UP001626550">
    <property type="component" value="Unassembled WGS sequence"/>
</dbReference>
<keyword evidence="1" id="KW-0479">Metal-binding</keyword>
<evidence type="ECO:0000256" key="4">
    <source>
        <dbReference type="SAM" id="SignalP"/>
    </source>
</evidence>
<dbReference type="AlphaFoldDB" id="A0ABD2QP16"/>
<feature type="domain" description="EF-hand" evidence="5">
    <location>
        <begin position="42"/>
        <end position="77"/>
    </location>
</feature>
<evidence type="ECO:0000256" key="3">
    <source>
        <dbReference type="ARBA" id="ARBA00022837"/>
    </source>
</evidence>
<organism evidence="6 7">
    <name type="scientific">Cichlidogyrus casuarinus</name>
    <dbReference type="NCBI Taxonomy" id="1844966"/>
    <lineage>
        <taxon>Eukaryota</taxon>
        <taxon>Metazoa</taxon>
        <taxon>Spiralia</taxon>
        <taxon>Lophotrochozoa</taxon>
        <taxon>Platyhelminthes</taxon>
        <taxon>Monogenea</taxon>
        <taxon>Monopisthocotylea</taxon>
        <taxon>Dactylogyridea</taxon>
        <taxon>Ancyrocephalidae</taxon>
        <taxon>Cichlidogyrus</taxon>
    </lineage>
</organism>
<accession>A0ABD2QP16</accession>
<dbReference type="Pfam" id="PF13202">
    <property type="entry name" value="EF-hand_5"/>
    <property type="match status" value="1"/>
</dbReference>
<dbReference type="PANTHER" id="PTHR10827">
    <property type="entry name" value="RETICULOCALBIN"/>
    <property type="match status" value="1"/>
</dbReference>
<keyword evidence="4" id="KW-0732">Signal</keyword>
<proteinExistence type="predicted"/>
<protein>
    <submittedName>
        <fullName evidence="6">Calcineurin inhibitor</fullName>
    </submittedName>
</protein>
<evidence type="ECO:0000256" key="2">
    <source>
        <dbReference type="ARBA" id="ARBA00022737"/>
    </source>
</evidence>
<keyword evidence="3" id="KW-0106">Calcium</keyword>
<gene>
    <name evidence="6" type="primary">RCN1_1</name>
    <name evidence="6" type="ORF">Ciccas_000180</name>
</gene>
<keyword evidence="2" id="KW-0677">Repeat</keyword>
<dbReference type="EMBL" id="JBJKFK010000009">
    <property type="protein sequence ID" value="KAL3321147.1"/>
    <property type="molecule type" value="Genomic_DNA"/>
</dbReference>
<dbReference type="InterPro" id="IPR018247">
    <property type="entry name" value="EF_Hand_1_Ca_BS"/>
</dbReference>
<sequence>MKYFCLSIFLAMLVNCKEELTVENLMTGHHSDNTNDEEQLLRERRMLSKIVHEMDTDGDGLITLDNIIKHLSSTLKKLEAESANNAFALLKHNEPDFITLEEFLDDTFQMSEANIEKIEDDFLKKVIKKEVRRFKMADSDKDGRLSREEYQVFIYPDNYVQMQDLLTQEMFEDLDTNHDHLISEEEFIRSREQSHASNIEYHRDMFRKNDLNHDGFLDKNEANLWLHPSISESVKSQAKHLLEICDANKDGFLSEDEILSHIDSWRNHQATNYGSLLETPPKHDEL</sequence>
<dbReference type="GO" id="GO:0046872">
    <property type="term" value="F:metal ion binding"/>
    <property type="evidence" value="ECO:0007669"/>
    <property type="project" value="UniProtKB-KW"/>
</dbReference>
<feature type="chain" id="PRO_5044788777" evidence="4">
    <location>
        <begin position="17"/>
        <end position="286"/>
    </location>
</feature>
<feature type="domain" description="EF-hand" evidence="5">
    <location>
        <begin position="233"/>
        <end position="268"/>
    </location>
</feature>
<dbReference type="Gene3D" id="1.10.238.10">
    <property type="entry name" value="EF-hand"/>
    <property type="match status" value="3"/>
</dbReference>
<evidence type="ECO:0000313" key="6">
    <source>
        <dbReference type="EMBL" id="KAL3321147.1"/>
    </source>
</evidence>
<evidence type="ECO:0000256" key="1">
    <source>
        <dbReference type="ARBA" id="ARBA00022723"/>
    </source>
</evidence>
<evidence type="ECO:0000313" key="7">
    <source>
        <dbReference type="Proteomes" id="UP001626550"/>
    </source>
</evidence>
<evidence type="ECO:0000259" key="5">
    <source>
        <dbReference type="PROSITE" id="PS50222"/>
    </source>
</evidence>
<feature type="signal peptide" evidence="4">
    <location>
        <begin position="1"/>
        <end position="16"/>
    </location>
</feature>
<dbReference type="Pfam" id="PF13499">
    <property type="entry name" value="EF-hand_7"/>
    <property type="match status" value="1"/>
</dbReference>
<dbReference type="InterPro" id="IPR002048">
    <property type="entry name" value="EF_hand_dom"/>
</dbReference>
<reference evidence="6 7" key="1">
    <citation type="submission" date="2024-11" db="EMBL/GenBank/DDBJ databases">
        <title>Adaptive evolution of stress response genes in parasites aligns with host niche diversity.</title>
        <authorList>
            <person name="Hahn C."/>
            <person name="Resl P."/>
        </authorList>
    </citation>
    <scope>NUCLEOTIDE SEQUENCE [LARGE SCALE GENOMIC DNA]</scope>
    <source>
        <strain evidence="6">EGGRZ-B1_66</strain>
        <tissue evidence="6">Body</tissue>
    </source>
</reference>
<comment type="caution">
    <text evidence="6">The sequence shown here is derived from an EMBL/GenBank/DDBJ whole genome shotgun (WGS) entry which is preliminary data.</text>
</comment>
<dbReference type="InterPro" id="IPR011992">
    <property type="entry name" value="EF-hand-dom_pair"/>
</dbReference>
<dbReference type="SUPFAM" id="SSF47473">
    <property type="entry name" value="EF-hand"/>
    <property type="match status" value="2"/>
</dbReference>
<name>A0ABD2QP16_9PLAT</name>
<feature type="domain" description="EF-hand" evidence="5">
    <location>
        <begin position="197"/>
        <end position="232"/>
    </location>
</feature>
<dbReference type="PROSITE" id="PS50222">
    <property type="entry name" value="EF_HAND_2"/>
    <property type="match status" value="4"/>
</dbReference>
<keyword evidence="7" id="KW-1185">Reference proteome</keyword>